<dbReference type="Pfam" id="PF07730">
    <property type="entry name" value="HisKA_3"/>
    <property type="match status" value="1"/>
</dbReference>
<dbReference type="Gene3D" id="1.20.5.1930">
    <property type="match status" value="1"/>
</dbReference>
<organism evidence="7 8">
    <name type="scientific">Gordonia alkaliphila</name>
    <dbReference type="NCBI Taxonomy" id="1053547"/>
    <lineage>
        <taxon>Bacteria</taxon>
        <taxon>Bacillati</taxon>
        <taxon>Actinomycetota</taxon>
        <taxon>Actinomycetes</taxon>
        <taxon>Mycobacteriales</taxon>
        <taxon>Gordoniaceae</taxon>
        <taxon>Gordonia</taxon>
    </lineage>
</organism>
<feature type="domain" description="Signal transduction histidine kinase subgroup 3 dimerisation and phosphoacceptor" evidence="6">
    <location>
        <begin position="237"/>
        <end position="298"/>
    </location>
</feature>
<evidence type="ECO:0000256" key="1">
    <source>
        <dbReference type="ARBA" id="ARBA00022679"/>
    </source>
</evidence>
<dbReference type="CDD" id="cd16917">
    <property type="entry name" value="HATPase_UhpB-NarQ-NarX-like"/>
    <property type="match status" value="1"/>
</dbReference>
<comment type="caution">
    <text evidence="7">The sequence shown here is derived from an EMBL/GenBank/DDBJ whole genome shotgun (WGS) entry which is preliminary data.</text>
</comment>
<dbReference type="InterPro" id="IPR029016">
    <property type="entry name" value="GAF-like_dom_sf"/>
</dbReference>
<dbReference type="PANTHER" id="PTHR24421">
    <property type="entry name" value="NITRATE/NITRITE SENSOR PROTEIN NARX-RELATED"/>
    <property type="match status" value="1"/>
</dbReference>
<dbReference type="EMBL" id="BAABIE010000007">
    <property type="protein sequence ID" value="GAA4747871.1"/>
    <property type="molecule type" value="Genomic_DNA"/>
</dbReference>
<reference evidence="8" key="1">
    <citation type="journal article" date="2019" name="Int. J. Syst. Evol. Microbiol.">
        <title>The Global Catalogue of Microorganisms (GCM) 10K type strain sequencing project: providing services to taxonomists for standard genome sequencing and annotation.</title>
        <authorList>
            <consortium name="The Broad Institute Genomics Platform"/>
            <consortium name="The Broad Institute Genome Sequencing Center for Infectious Disease"/>
            <person name="Wu L."/>
            <person name="Ma J."/>
        </authorList>
    </citation>
    <scope>NUCLEOTIDE SEQUENCE [LARGE SCALE GENOMIC DNA]</scope>
    <source>
        <strain evidence="8">JCM 18077</strain>
    </source>
</reference>
<evidence type="ECO:0000259" key="6">
    <source>
        <dbReference type="Pfam" id="PF07730"/>
    </source>
</evidence>
<dbReference type="Gene3D" id="3.30.450.40">
    <property type="match status" value="1"/>
</dbReference>
<dbReference type="GO" id="GO:0016301">
    <property type="term" value="F:kinase activity"/>
    <property type="evidence" value="ECO:0007669"/>
    <property type="project" value="UniProtKB-KW"/>
</dbReference>
<evidence type="ECO:0000313" key="8">
    <source>
        <dbReference type="Proteomes" id="UP001500822"/>
    </source>
</evidence>
<evidence type="ECO:0000313" key="7">
    <source>
        <dbReference type="EMBL" id="GAA4747871.1"/>
    </source>
</evidence>
<dbReference type="InterPro" id="IPR003018">
    <property type="entry name" value="GAF"/>
</dbReference>
<dbReference type="Pfam" id="PF01590">
    <property type="entry name" value="GAF"/>
    <property type="match status" value="1"/>
</dbReference>
<evidence type="ECO:0000259" key="4">
    <source>
        <dbReference type="Pfam" id="PF01590"/>
    </source>
</evidence>
<dbReference type="RefSeq" id="WP_246995067.1">
    <property type="nucleotide sequence ID" value="NZ_BAABIE010000007.1"/>
</dbReference>
<feature type="domain" description="Histidine kinase/HSP90-like ATPase" evidence="5">
    <location>
        <begin position="342"/>
        <end position="441"/>
    </location>
</feature>
<keyword evidence="3" id="KW-0902">Two-component regulatory system</keyword>
<dbReference type="Pfam" id="PF02518">
    <property type="entry name" value="HATPase_c"/>
    <property type="match status" value="1"/>
</dbReference>
<evidence type="ECO:0000256" key="3">
    <source>
        <dbReference type="ARBA" id="ARBA00023012"/>
    </source>
</evidence>
<keyword evidence="2 7" id="KW-0418">Kinase</keyword>
<dbReference type="SUPFAM" id="SSF55781">
    <property type="entry name" value="GAF domain-like"/>
    <property type="match status" value="1"/>
</dbReference>
<dbReference type="InterPro" id="IPR011712">
    <property type="entry name" value="Sig_transdc_His_kin_sub3_dim/P"/>
</dbReference>
<dbReference type="InterPro" id="IPR003594">
    <property type="entry name" value="HATPase_dom"/>
</dbReference>
<accession>A0ABP8Z6K8</accession>
<dbReference type="Proteomes" id="UP001500822">
    <property type="component" value="Unassembled WGS sequence"/>
</dbReference>
<keyword evidence="1" id="KW-0808">Transferase</keyword>
<dbReference type="InterPro" id="IPR050482">
    <property type="entry name" value="Sensor_HK_TwoCompSys"/>
</dbReference>
<dbReference type="Gene3D" id="3.30.565.10">
    <property type="entry name" value="Histidine kinase-like ATPase, C-terminal domain"/>
    <property type="match status" value="1"/>
</dbReference>
<dbReference type="NCBIfam" id="NF047786">
    <property type="entry name" value="his_kin_MadS"/>
    <property type="match status" value="1"/>
</dbReference>
<evidence type="ECO:0000259" key="5">
    <source>
        <dbReference type="Pfam" id="PF02518"/>
    </source>
</evidence>
<keyword evidence="8" id="KW-1185">Reference proteome</keyword>
<dbReference type="SUPFAM" id="SSF55874">
    <property type="entry name" value="ATPase domain of HSP90 chaperone/DNA topoisomerase II/histidine kinase"/>
    <property type="match status" value="1"/>
</dbReference>
<feature type="domain" description="GAF" evidence="4">
    <location>
        <begin position="64"/>
        <end position="194"/>
    </location>
</feature>
<sequence length="462" mass="49500">MNIPRPAPRDETAPGDDLASLVGLSSVKGGHYAQYRGSEARLHRVMAALEGISGALAQTDQGPERLVVDVVETVREHLTAQWVVFALADGQLEQAAPRHLIAAPERGILAFEGVSIAHAPTELPVEVLNRLIDLLRGERAVLAAPIVDDHHLHVPIAYRGRLVGGLSAWTPPERQVDQADLQVLQILARQTAVAMVNAELFFETRRRATELADRNAELERTQRELSAVQRTALLNTERSRIARELHDSVGQSVLSAGLQIELCRGHVDAEVADHLDKAMLLSREAVGQLRNVIYTLNDASDPSASIAEALDRLCELHMPAQTAATVTVRGRPRELPGEIQHAVLRIAGESLFNAAVHADAGHVTVSLGYTDDRILLAVDDDGIGDPGRLRSLLRAASAGDVAGGRRRGLANMASRAGELGGSLRIRRSRAGGIRIAVEIPLGDTGIGVSEIGARDIGERGSA</sequence>
<gene>
    <name evidence="7" type="primary">mnoS</name>
    <name evidence="7" type="ORF">GCM10023217_17350</name>
</gene>
<protein>
    <submittedName>
        <fullName evidence="7">Two-component system sensor histidine kinase MnoS</fullName>
    </submittedName>
</protein>
<name>A0ABP8Z6K8_9ACTN</name>
<dbReference type="InterPro" id="IPR036890">
    <property type="entry name" value="HATPase_C_sf"/>
</dbReference>
<proteinExistence type="predicted"/>
<evidence type="ECO:0000256" key="2">
    <source>
        <dbReference type="ARBA" id="ARBA00022777"/>
    </source>
</evidence>